<gene>
    <name evidence="2" type="ORF">SMD44_07302</name>
</gene>
<feature type="region of interest" description="Disordered" evidence="1">
    <location>
        <begin position="136"/>
        <end position="166"/>
    </location>
</feature>
<keyword evidence="2" id="KW-0808">Transferase</keyword>
<evidence type="ECO:0000313" key="3">
    <source>
        <dbReference type="Proteomes" id="UP000195880"/>
    </source>
</evidence>
<accession>A0A1Z1WN76</accession>
<dbReference type="eggNOG" id="COG0558">
    <property type="taxonomic scope" value="Bacteria"/>
</dbReference>
<feature type="compositionally biased region" description="Basic residues" evidence="1">
    <location>
        <begin position="150"/>
        <end position="160"/>
    </location>
</feature>
<reference evidence="2 3" key="1">
    <citation type="submission" date="2017-05" db="EMBL/GenBank/DDBJ databases">
        <title>Streptomyces alboflavus Genome sequencing and assembly.</title>
        <authorList>
            <person name="Wang Y."/>
            <person name="Du B."/>
            <person name="Ding Y."/>
            <person name="Liu H."/>
            <person name="Hou Q."/>
            <person name="Liu K."/>
            <person name="Wang C."/>
            <person name="Yao L."/>
        </authorList>
    </citation>
    <scope>NUCLEOTIDE SEQUENCE [LARGE SCALE GENOMIC DNA]</scope>
    <source>
        <strain evidence="2 3">MDJK44</strain>
    </source>
</reference>
<feature type="region of interest" description="Disordered" evidence="1">
    <location>
        <begin position="1"/>
        <end position="21"/>
    </location>
</feature>
<evidence type="ECO:0000313" key="2">
    <source>
        <dbReference type="EMBL" id="ARX87820.1"/>
    </source>
</evidence>
<dbReference type="KEGG" id="salf:SMD44_07302"/>
<dbReference type="EMBL" id="CP021748">
    <property type="protein sequence ID" value="ARX87820.1"/>
    <property type="molecule type" value="Genomic_DNA"/>
</dbReference>
<dbReference type="GO" id="GO:0016740">
    <property type="term" value="F:transferase activity"/>
    <property type="evidence" value="ECO:0007669"/>
    <property type="project" value="UniProtKB-KW"/>
</dbReference>
<dbReference type="AlphaFoldDB" id="A0A1Z1WN76"/>
<protein>
    <submittedName>
        <fullName evidence="2">Transferase</fullName>
    </submittedName>
</protein>
<organism evidence="2 3">
    <name type="scientific">Streptomyces alboflavus</name>
    <dbReference type="NCBI Taxonomy" id="67267"/>
    <lineage>
        <taxon>Bacteria</taxon>
        <taxon>Bacillati</taxon>
        <taxon>Actinomycetota</taxon>
        <taxon>Actinomycetes</taxon>
        <taxon>Kitasatosporales</taxon>
        <taxon>Streptomycetaceae</taxon>
        <taxon>Streptomyces</taxon>
    </lineage>
</organism>
<proteinExistence type="predicted"/>
<evidence type="ECO:0000256" key="1">
    <source>
        <dbReference type="SAM" id="MobiDB-lite"/>
    </source>
</evidence>
<sequence length="166" mass="17588">MPGSPLEGDLRSLGFDVRTAPEAASPEELEALLRDLPAGERVALVDSRFVGHVHALRLGLTDPRFPVSAVPGAVTAQAGARRELTTALRTAVDATGADADVRPWRSPPTPVPDRIAAAIEATGTDVHRPELGTLVAALPGDPESRNTARASRRRRRRRGRAACAAR</sequence>
<dbReference type="Proteomes" id="UP000195880">
    <property type="component" value="Chromosome"/>
</dbReference>
<name>A0A1Z1WN76_9ACTN</name>
<keyword evidence="3" id="KW-1185">Reference proteome</keyword>